<evidence type="ECO:0000256" key="8">
    <source>
        <dbReference type="ARBA" id="ARBA00034617"/>
    </source>
</evidence>
<evidence type="ECO:0000256" key="4">
    <source>
        <dbReference type="ARBA" id="ARBA00022806"/>
    </source>
</evidence>
<dbReference type="AlphaFoldDB" id="A0A1F5IQK0"/>
<dbReference type="InterPro" id="IPR000212">
    <property type="entry name" value="DNA_helicase_UvrD/REP"/>
</dbReference>
<evidence type="ECO:0000256" key="6">
    <source>
        <dbReference type="ARBA" id="ARBA00023125"/>
    </source>
</evidence>
<evidence type="ECO:0000313" key="15">
    <source>
        <dbReference type="Proteomes" id="UP000176336"/>
    </source>
</evidence>
<feature type="domain" description="UvrD-like helicase C-terminal" evidence="13">
    <location>
        <begin position="291"/>
        <end position="575"/>
    </location>
</feature>
<comment type="catalytic activity">
    <reaction evidence="10">
        <text>ATP + H2O = ADP + phosphate + H(+)</text>
        <dbReference type="Rhea" id="RHEA:13065"/>
        <dbReference type="ChEBI" id="CHEBI:15377"/>
        <dbReference type="ChEBI" id="CHEBI:15378"/>
        <dbReference type="ChEBI" id="CHEBI:30616"/>
        <dbReference type="ChEBI" id="CHEBI:43474"/>
        <dbReference type="ChEBI" id="CHEBI:456216"/>
        <dbReference type="EC" id="5.6.2.4"/>
    </reaction>
</comment>
<evidence type="ECO:0000256" key="9">
    <source>
        <dbReference type="ARBA" id="ARBA00034808"/>
    </source>
</evidence>
<dbReference type="PROSITE" id="PS51217">
    <property type="entry name" value="UVRD_HELICASE_CTER"/>
    <property type="match status" value="1"/>
</dbReference>
<dbReference type="GO" id="GO:0005829">
    <property type="term" value="C:cytosol"/>
    <property type="evidence" value="ECO:0007669"/>
    <property type="project" value="TreeGrafter"/>
</dbReference>
<evidence type="ECO:0000256" key="7">
    <source>
        <dbReference type="ARBA" id="ARBA00023235"/>
    </source>
</evidence>
<dbReference type="InterPro" id="IPR014016">
    <property type="entry name" value="UvrD-like_ATP-bd"/>
</dbReference>
<dbReference type="CDD" id="cd17932">
    <property type="entry name" value="DEXQc_UvrD"/>
    <property type="match status" value="1"/>
</dbReference>
<comment type="similarity">
    <text evidence="1">Belongs to the helicase family. UvrD subfamily.</text>
</comment>
<dbReference type="InterPro" id="IPR027417">
    <property type="entry name" value="P-loop_NTPase"/>
</dbReference>
<gene>
    <name evidence="14" type="ORF">A2871_03810</name>
</gene>
<evidence type="ECO:0000256" key="11">
    <source>
        <dbReference type="PROSITE-ProRule" id="PRU00560"/>
    </source>
</evidence>
<dbReference type="GO" id="GO:0016887">
    <property type="term" value="F:ATP hydrolysis activity"/>
    <property type="evidence" value="ECO:0007669"/>
    <property type="project" value="RHEA"/>
</dbReference>
<protein>
    <recommendedName>
        <fullName evidence="9">DNA 3'-5' helicase</fullName>
        <ecNumber evidence="9">5.6.2.4</ecNumber>
    </recommendedName>
</protein>
<dbReference type="SUPFAM" id="SSF52540">
    <property type="entry name" value="P-loop containing nucleoside triphosphate hydrolases"/>
    <property type="match status" value="1"/>
</dbReference>
<dbReference type="Pfam" id="PF13361">
    <property type="entry name" value="UvrD_C"/>
    <property type="match status" value="2"/>
</dbReference>
<evidence type="ECO:0000259" key="12">
    <source>
        <dbReference type="PROSITE" id="PS51198"/>
    </source>
</evidence>
<keyword evidence="2 11" id="KW-0547">Nucleotide-binding</keyword>
<sequence length="679" mass="76463">MPSSLLDDLNPVQKQAVQATEGPTLILAGAGSGKTKVLTHRVAYLIQEKGIPPENILCLTFTNKASGAMIERIKNLLRTTNYELPTTPVMGTFHSFCARILRKEGKVLGLPPGFAIYDEGDALDAIKEAMGALNIPIQKTSPHSVRSTISAAKNELISSLEYPQYARGYFQETVAKIYLEYQKILERNHALDFDDLLLCVIKLFQTDPGILVRYQIQFRYILIDEYQDTNPAQYLISKYLSKRHKNICVVGDASQSIYSFRGADFRNIVNFQKDYPEVAVFNLEQNYRSTQNILDAAFAVISKNKSHPILKLWTNKDGGEKIEVVEVKSEVEEALFVINVILSEAKDLKIESGDSPPASPDRNDKRVKLSDFVILYRTNAQSRSLEEQFLKSGVPYKLVGGVSFYARKEIKDVLAYLRLLQNPNDSVSIKRAEKIGKGRLAKIIELRSVILSNSEGSLADASPTFVGDSSSKTPQNDKPPYATLELLDKILEVTGYLEYLDDNSEEGKMRVENVKELRSVAEEFPNLTDFLENVALVEASDTPKHRPVSPTQRGERTDAPQADAVTLMTLHSAKGLEFPVVFIVGMEEGLFPHSRSMLDVRELEEERRLCYVGITRAKEKLYLTFTKQRLYFGQRSNNLISRFLSDIPQELIESDVSFQDRDSFLDDVSIGDEDDWLKI</sequence>
<feature type="binding site" evidence="11">
    <location>
        <begin position="28"/>
        <end position="35"/>
    </location>
    <ligand>
        <name>ATP</name>
        <dbReference type="ChEBI" id="CHEBI:30616"/>
    </ligand>
</feature>
<dbReference type="Gene3D" id="1.10.10.160">
    <property type="match status" value="1"/>
</dbReference>
<comment type="catalytic activity">
    <reaction evidence="8">
        <text>Couples ATP hydrolysis with the unwinding of duplex DNA by translocating in the 3'-5' direction.</text>
        <dbReference type="EC" id="5.6.2.4"/>
    </reaction>
</comment>
<keyword evidence="6" id="KW-0238">DNA-binding</keyword>
<proteinExistence type="inferred from homology"/>
<dbReference type="Gene3D" id="1.10.486.10">
    <property type="entry name" value="PCRA, domain 4"/>
    <property type="match status" value="1"/>
</dbReference>
<dbReference type="GO" id="GO:0005524">
    <property type="term" value="F:ATP binding"/>
    <property type="evidence" value="ECO:0007669"/>
    <property type="project" value="UniProtKB-UniRule"/>
</dbReference>
<dbReference type="GO" id="GO:0000725">
    <property type="term" value="P:recombinational repair"/>
    <property type="evidence" value="ECO:0007669"/>
    <property type="project" value="TreeGrafter"/>
</dbReference>
<evidence type="ECO:0000256" key="1">
    <source>
        <dbReference type="ARBA" id="ARBA00009922"/>
    </source>
</evidence>
<keyword evidence="4 11" id="KW-0347">Helicase</keyword>
<dbReference type="InterPro" id="IPR014017">
    <property type="entry name" value="DNA_helicase_UvrD-like_C"/>
</dbReference>
<dbReference type="EMBL" id="MFCR01000011">
    <property type="protein sequence ID" value="OGE18596.1"/>
    <property type="molecule type" value="Genomic_DNA"/>
</dbReference>
<evidence type="ECO:0000259" key="13">
    <source>
        <dbReference type="PROSITE" id="PS51217"/>
    </source>
</evidence>
<dbReference type="GO" id="GO:0003677">
    <property type="term" value="F:DNA binding"/>
    <property type="evidence" value="ECO:0007669"/>
    <property type="project" value="UniProtKB-KW"/>
</dbReference>
<dbReference type="EC" id="5.6.2.4" evidence="9"/>
<dbReference type="PANTHER" id="PTHR11070:SF2">
    <property type="entry name" value="ATP-DEPENDENT DNA HELICASE SRS2"/>
    <property type="match status" value="1"/>
</dbReference>
<dbReference type="InterPro" id="IPR013986">
    <property type="entry name" value="DExx_box_DNA_helicase_dom_sf"/>
</dbReference>
<dbReference type="Pfam" id="PF00580">
    <property type="entry name" value="UvrD-helicase"/>
    <property type="match status" value="1"/>
</dbReference>
<organism evidence="14 15">
    <name type="scientific">Candidatus Daviesbacteria bacterium RIFCSPHIGHO2_01_FULL_41_23</name>
    <dbReference type="NCBI Taxonomy" id="1797764"/>
    <lineage>
        <taxon>Bacteria</taxon>
        <taxon>Candidatus Daviesiibacteriota</taxon>
    </lineage>
</organism>
<dbReference type="PANTHER" id="PTHR11070">
    <property type="entry name" value="UVRD / RECB / PCRA DNA HELICASE FAMILY MEMBER"/>
    <property type="match status" value="1"/>
</dbReference>
<dbReference type="Proteomes" id="UP000176336">
    <property type="component" value="Unassembled WGS sequence"/>
</dbReference>
<dbReference type="Gene3D" id="3.40.50.300">
    <property type="entry name" value="P-loop containing nucleotide triphosphate hydrolases"/>
    <property type="match status" value="2"/>
</dbReference>
<keyword evidence="5 11" id="KW-0067">ATP-binding</keyword>
<evidence type="ECO:0000256" key="2">
    <source>
        <dbReference type="ARBA" id="ARBA00022741"/>
    </source>
</evidence>
<comment type="caution">
    <text evidence="14">The sequence shown here is derived from an EMBL/GenBank/DDBJ whole genome shotgun (WGS) entry which is preliminary data.</text>
</comment>
<evidence type="ECO:0000313" key="14">
    <source>
        <dbReference type="EMBL" id="OGE18596.1"/>
    </source>
</evidence>
<keyword evidence="7" id="KW-0413">Isomerase</keyword>
<dbReference type="CDD" id="cd18807">
    <property type="entry name" value="SF1_C_UvrD"/>
    <property type="match status" value="1"/>
</dbReference>
<dbReference type="PROSITE" id="PS51198">
    <property type="entry name" value="UVRD_HELICASE_ATP_BIND"/>
    <property type="match status" value="1"/>
</dbReference>
<evidence type="ECO:0000256" key="10">
    <source>
        <dbReference type="ARBA" id="ARBA00048988"/>
    </source>
</evidence>
<evidence type="ECO:0000256" key="3">
    <source>
        <dbReference type="ARBA" id="ARBA00022801"/>
    </source>
</evidence>
<name>A0A1F5IQK0_9BACT</name>
<dbReference type="GO" id="GO:0043138">
    <property type="term" value="F:3'-5' DNA helicase activity"/>
    <property type="evidence" value="ECO:0007669"/>
    <property type="project" value="UniProtKB-EC"/>
</dbReference>
<dbReference type="GO" id="GO:0033202">
    <property type="term" value="C:DNA helicase complex"/>
    <property type="evidence" value="ECO:0007669"/>
    <property type="project" value="TreeGrafter"/>
</dbReference>
<keyword evidence="3 11" id="KW-0378">Hydrolase</keyword>
<reference evidence="14 15" key="1">
    <citation type="journal article" date="2016" name="Nat. Commun.">
        <title>Thousands of microbial genomes shed light on interconnected biogeochemical processes in an aquifer system.</title>
        <authorList>
            <person name="Anantharaman K."/>
            <person name="Brown C.T."/>
            <person name="Hug L.A."/>
            <person name="Sharon I."/>
            <person name="Castelle C.J."/>
            <person name="Probst A.J."/>
            <person name="Thomas B.C."/>
            <person name="Singh A."/>
            <person name="Wilkins M.J."/>
            <person name="Karaoz U."/>
            <person name="Brodie E.L."/>
            <person name="Williams K.H."/>
            <person name="Hubbard S.S."/>
            <person name="Banfield J.F."/>
        </authorList>
    </citation>
    <scope>NUCLEOTIDE SEQUENCE [LARGE SCALE GENOMIC DNA]</scope>
</reference>
<accession>A0A1F5IQK0</accession>
<evidence type="ECO:0000256" key="5">
    <source>
        <dbReference type="ARBA" id="ARBA00022840"/>
    </source>
</evidence>
<feature type="domain" description="UvrD-like helicase ATP-binding" evidence="12">
    <location>
        <begin position="7"/>
        <end position="290"/>
    </location>
</feature>